<feature type="compositionally biased region" description="Basic and acidic residues" evidence="1">
    <location>
        <begin position="105"/>
        <end position="117"/>
    </location>
</feature>
<organism evidence="6 9">
    <name type="scientific">Phytophthora kernoviae</name>
    <dbReference type="NCBI Taxonomy" id="325452"/>
    <lineage>
        <taxon>Eukaryota</taxon>
        <taxon>Sar</taxon>
        <taxon>Stramenopiles</taxon>
        <taxon>Oomycota</taxon>
        <taxon>Peronosporomycetes</taxon>
        <taxon>Peronosporales</taxon>
        <taxon>Peronosporaceae</taxon>
        <taxon>Phytophthora</taxon>
    </lineage>
</organism>
<evidence type="ECO:0000313" key="8">
    <source>
        <dbReference type="Proteomes" id="UP000285624"/>
    </source>
</evidence>
<dbReference type="Proteomes" id="UP000285883">
    <property type="component" value="Unassembled WGS sequence"/>
</dbReference>
<keyword evidence="8" id="KW-1185">Reference proteome</keyword>
<feature type="region of interest" description="Disordered" evidence="1">
    <location>
        <begin position="96"/>
        <end position="130"/>
    </location>
</feature>
<dbReference type="CDD" id="cd16015">
    <property type="entry name" value="LTA_synthase"/>
    <property type="match status" value="1"/>
</dbReference>
<evidence type="ECO:0000256" key="1">
    <source>
        <dbReference type="SAM" id="MobiDB-lite"/>
    </source>
</evidence>
<dbReference type="STRING" id="325452.A0A3R7J842"/>
<dbReference type="Proteomes" id="UP000285624">
    <property type="component" value="Unassembled WGS sequence"/>
</dbReference>
<dbReference type="EMBL" id="MAYM02000605">
    <property type="protein sequence ID" value="RLN37295.1"/>
    <property type="molecule type" value="Genomic_DNA"/>
</dbReference>
<protein>
    <recommendedName>
        <fullName evidence="3">Sulfatase N-terminal domain-containing protein</fullName>
    </recommendedName>
</protein>
<comment type="caution">
    <text evidence="6">The sequence shown here is derived from an EMBL/GenBank/DDBJ whole genome shotgun (WGS) entry which is preliminary data.</text>
</comment>
<evidence type="ECO:0000313" key="6">
    <source>
        <dbReference type="EMBL" id="RLN37295.1"/>
    </source>
</evidence>
<evidence type="ECO:0000313" key="7">
    <source>
        <dbReference type="EMBL" id="RLN75865.1"/>
    </source>
</evidence>
<reference evidence="4" key="1">
    <citation type="journal article" date="2015" name="Genom Data">
        <title>Genome sequences of six Phytophthora species associated with forests in New Zealand.</title>
        <authorList>
            <person name="Studholme D.J."/>
            <person name="McDougal R.L."/>
            <person name="Sambles C."/>
            <person name="Hansen E."/>
            <person name="Hardy G."/>
            <person name="Grant M."/>
            <person name="Ganley R.J."/>
            <person name="Williams N.M."/>
        </authorList>
    </citation>
    <scope>NUCLEOTIDE SEQUENCE</scope>
    <source>
        <strain evidence="4">NZFS 2646</strain>
        <strain evidence="5">NZFS 3630</strain>
    </source>
</reference>
<dbReference type="Pfam" id="PF00884">
    <property type="entry name" value="Sulfatase"/>
    <property type="match status" value="1"/>
</dbReference>
<gene>
    <name evidence="6" type="ORF">BBI17_007950</name>
    <name evidence="7" type="ORF">BBO99_00007999</name>
    <name evidence="4" type="ORF">JM16_007644</name>
    <name evidence="5" type="ORF">JM18_007545</name>
</gene>
<dbReference type="PANTHER" id="PTHR43751">
    <property type="entry name" value="SULFATASE"/>
    <property type="match status" value="1"/>
</dbReference>
<dbReference type="Proteomes" id="UP000785171">
    <property type="component" value="Unassembled WGS sequence"/>
</dbReference>
<keyword evidence="2" id="KW-1133">Transmembrane helix</keyword>
<dbReference type="EMBL" id="MBDN02000369">
    <property type="protein sequence ID" value="RLN75865.1"/>
    <property type="molecule type" value="Genomic_DNA"/>
</dbReference>
<reference evidence="8 9" key="2">
    <citation type="submission" date="2018-07" db="EMBL/GenBank/DDBJ databases">
        <title>Genome sequencing of oomycete isolates from Chile give support for New Zealand origin for Phytophthora kernoviae and make available the first Nothophytophthora sp. genome.</title>
        <authorList>
            <person name="Studholme D.J."/>
            <person name="Sanfuentes E."/>
            <person name="Panda P."/>
            <person name="Hill R."/>
            <person name="Sambles C."/>
            <person name="Grant M."/>
            <person name="Williams N.M."/>
            <person name="Mcdougal R.L."/>
        </authorList>
    </citation>
    <scope>NUCLEOTIDE SEQUENCE [LARGE SCALE GENOMIC DNA]</scope>
    <source>
        <strain evidence="6">Chile2</strain>
        <strain evidence="7">Chile4</strain>
    </source>
</reference>
<dbReference type="PANTHER" id="PTHR43751:SF3">
    <property type="entry name" value="SULFATASE N-TERMINAL DOMAIN-CONTAINING PROTEIN"/>
    <property type="match status" value="1"/>
</dbReference>
<reference evidence="4" key="3">
    <citation type="submission" date="2020-06" db="EMBL/GenBank/DDBJ databases">
        <authorList>
            <person name="Studholme D.J."/>
        </authorList>
    </citation>
    <scope>NUCLEOTIDE SEQUENCE</scope>
    <source>
        <strain evidence="4">NZFS 2646</strain>
        <strain evidence="5">NZFS 3630</strain>
    </source>
</reference>
<dbReference type="EMBL" id="JPWV03000339">
    <property type="protein sequence ID" value="KAG2516486.1"/>
    <property type="molecule type" value="Genomic_DNA"/>
</dbReference>
<evidence type="ECO:0000313" key="5">
    <source>
        <dbReference type="EMBL" id="KAG2519417.1"/>
    </source>
</evidence>
<dbReference type="InterPro" id="IPR000917">
    <property type="entry name" value="Sulfatase_N"/>
</dbReference>
<evidence type="ECO:0000256" key="2">
    <source>
        <dbReference type="SAM" id="Phobius"/>
    </source>
</evidence>
<proteinExistence type="predicted"/>
<feature type="domain" description="Sulfatase N-terminal" evidence="3">
    <location>
        <begin position="230"/>
        <end position="591"/>
    </location>
</feature>
<dbReference type="InterPro" id="IPR052701">
    <property type="entry name" value="GAG_Ulvan_Degrading_Sulfatases"/>
</dbReference>
<name>A0A3R7J842_9STRA</name>
<dbReference type="SUPFAM" id="SSF53649">
    <property type="entry name" value="Alkaline phosphatase-like"/>
    <property type="match status" value="1"/>
</dbReference>
<feature type="transmembrane region" description="Helical" evidence="2">
    <location>
        <begin position="22"/>
        <end position="45"/>
    </location>
</feature>
<dbReference type="Proteomes" id="UP000792063">
    <property type="component" value="Unassembled WGS sequence"/>
</dbReference>
<evidence type="ECO:0000313" key="9">
    <source>
        <dbReference type="Proteomes" id="UP000285883"/>
    </source>
</evidence>
<dbReference type="AlphaFoldDB" id="A0A3R7J842"/>
<sequence length="702" mass="79195">MRNGSRWLQATVYLRVHRWTDWALLAAALLSYGVITRLMTLSVVLDKWANAWQQTWWVVLLGLLLGALEDLCVCVCMCATLWTFDYVTLKSPAERHETTRKRRQRQEALADKDRAADVEQGLQSSRQENEAPAWMEAVELTEQFGRLAVLPTIVGLIALNPVLSEPVRLGTGVQFIAARSSSGSLKPMSAFIEQETELSQLFDENSLYRRTLAFDGPLAFDIKVGRDERPNVLLLVMESFRMQDSQFLLNSGLAGGIEAATASLLPENVTLTPNFDRWASRGVALRNMWSTWRTSRSLETLLFGQLPYDSVTETGTTSGHTDTNLSGLPQLFKAKGYDTMFTTGTRLDYDSWDKFLPSHGFDSVLDHWGVVDIIENELKLDWEQGNHMLTYWGIHDDMSYTALSHSLRKRQFAQNVAKQRAEQKTATAKAKTRANETELDLPDTNVSTNPWFATHYTISNHVPFNERPDWFFHYVNEHREEMATLSPLYEGHEHEELIRDYVEMRFFSDMVFGAFMEQLEKEGVLKDTIVVVVGDHGQAPERGSATPEQDQIGTSRIAGAIIAEGRIQRPVVIEDVASQSDLLNTLADIVGLPVGGLLQSGIGRSLKRVPPKGFGKRVAFSNNPATNLAAMLGHLRLHFFADGSDAVRAYHTQRDPQQKYDLMGELSSERVHELLQICDDGRALNAYFKHRWDHNCLLQPTC</sequence>
<dbReference type="EMBL" id="JPWU03000343">
    <property type="protein sequence ID" value="KAG2519417.1"/>
    <property type="molecule type" value="Genomic_DNA"/>
</dbReference>
<feature type="transmembrane region" description="Helical" evidence="2">
    <location>
        <begin position="57"/>
        <end position="82"/>
    </location>
</feature>
<evidence type="ECO:0000313" key="4">
    <source>
        <dbReference type="EMBL" id="KAG2516486.1"/>
    </source>
</evidence>
<accession>A0A3R7J842</accession>
<evidence type="ECO:0000259" key="3">
    <source>
        <dbReference type="Pfam" id="PF00884"/>
    </source>
</evidence>
<dbReference type="InterPro" id="IPR017850">
    <property type="entry name" value="Alkaline_phosphatase_core_sf"/>
</dbReference>
<dbReference type="Gene3D" id="3.40.720.10">
    <property type="entry name" value="Alkaline Phosphatase, subunit A"/>
    <property type="match status" value="1"/>
</dbReference>
<keyword evidence="2" id="KW-0812">Transmembrane</keyword>
<keyword evidence="2" id="KW-0472">Membrane</keyword>